<evidence type="ECO:0000313" key="9">
    <source>
        <dbReference type="Proteomes" id="UP000253606"/>
    </source>
</evidence>
<feature type="transmembrane region" description="Helical" evidence="6">
    <location>
        <begin position="154"/>
        <end position="173"/>
    </location>
</feature>
<keyword evidence="4 6" id="KW-1133">Transmembrane helix</keyword>
<proteinExistence type="inferred from homology"/>
<evidence type="ECO:0000259" key="7">
    <source>
        <dbReference type="Pfam" id="PF00892"/>
    </source>
</evidence>
<dbReference type="AlphaFoldDB" id="A0A2Z5G4Z4"/>
<dbReference type="PANTHER" id="PTHR32322:SF2">
    <property type="entry name" value="EAMA DOMAIN-CONTAINING PROTEIN"/>
    <property type="match status" value="1"/>
</dbReference>
<evidence type="ECO:0000256" key="6">
    <source>
        <dbReference type="SAM" id="Phobius"/>
    </source>
</evidence>
<sequence length="312" mass="33973">MRFPRWLLWSLAVPLLWGLWGALTEIPEKWLDPPFPPTLGYAVWSLTMLPFCFIALSKIGWRLTPSARAIGYGCAVGFSGAAGQLLLFWVLRDGPAYLIFPIICLSPAVTIVLSFVLLKERTYPMALTGILLSLPAILLLAIQEPTTASAHGYFWLVLTIAIFLMWGLQAYFMKSSANAISSEELFFYMTVTGIALSPFAIAMNGGFQGSSIKGVGWTAIIQTLNAAGCLLFVYAVREGKAIIVVPTVNGLFPLVTIVVSLLIYRKLPGGYNLAGILLALIAVLLMAFDEVRHTSDVRVESSTPNLPVKAVD</sequence>
<feature type="transmembrane region" description="Helical" evidence="6">
    <location>
        <begin position="69"/>
        <end position="91"/>
    </location>
</feature>
<gene>
    <name evidence="8" type="ORF">ACPOL_4632</name>
</gene>
<reference evidence="8 9" key="1">
    <citation type="journal article" date="2018" name="Front. Microbiol.">
        <title>Hydrolytic Capabilities as a Key to Environmental Success: Chitinolytic and Cellulolytic Acidobacteria From Acidic Sub-arctic Soils and Boreal Peatlands.</title>
        <authorList>
            <person name="Belova S.E."/>
            <person name="Ravin N.V."/>
            <person name="Pankratov T.A."/>
            <person name="Rakitin A.L."/>
            <person name="Ivanova A.A."/>
            <person name="Beletsky A.V."/>
            <person name="Mardanov A.V."/>
            <person name="Sinninghe Damste J.S."/>
            <person name="Dedysh S.N."/>
        </authorList>
    </citation>
    <scope>NUCLEOTIDE SEQUENCE [LARGE SCALE GENOMIC DNA]</scope>
    <source>
        <strain evidence="8 9">SBC82</strain>
    </source>
</reference>
<name>A0A2Z5G4Z4_9BACT</name>
<dbReference type="EMBL" id="CP030840">
    <property type="protein sequence ID" value="AXC13904.1"/>
    <property type="molecule type" value="Genomic_DNA"/>
</dbReference>
<dbReference type="InterPro" id="IPR000620">
    <property type="entry name" value="EamA_dom"/>
</dbReference>
<organism evidence="8 9">
    <name type="scientific">Acidisarcina polymorpha</name>
    <dbReference type="NCBI Taxonomy" id="2211140"/>
    <lineage>
        <taxon>Bacteria</taxon>
        <taxon>Pseudomonadati</taxon>
        <taxon>Acidobacteriota</taxon>
        <taxon>Terriglobia</taxon>
        <taxon>Terriglobales</taxon>
        <taxon>Acidobacteriaceae</taxon>
        <taxon>Acidisarcina</taxon>
    </lineage>
</organism>
<keyword evidence="9" id="KW-1185">Reference proteome</keyword>
<feature type="transmembrane region" description="Helical" evidence="6">
    <location>
        <begin position="125"/>
        <end position="142"/>
    </location>
</feature>
<accession>A0A2Z5G4Z4</accession>
<dbReference type="Gene3D" id="1.10.3730.20">
    <property type="match status" value="1"/>
</dbReference>
<evidence type="ECO:0000256" key="2">
    <source>
        <dbReference type="ARBA" id="ARBA00007362"/>
    </source>
</evidence>
<dbReference type="GO" id="GO:0016020">
    <property type="term" value="C:membrane"/>
    <property type="evidence" value="ECO:0007669"/>
    <property type="project" value="UniProtKB-SubCell"/>
</dbReference>
<dbReference type="Proteomes" id="UP000253606">
    <property type="component" value="Chromosome"/>
</dbReference>
<feature type="transmembrane region" description="Helical" evidence="6">
    <location>
        <begin position="40"/>
        <end position="57"/>
    </location>
</feature>
<comment type="subcellular location">
    <subcellularLocation>
        <location evidence="1">Membrane</location>
        <topology evidence="1">Multi-pass membrane protein</topology>
    </subcellularLocation>
</comment>
<feature type="transmembrane region" description="Helical" evidence="6">
    <location>
        <begin position="215"/>
        <end position="236"/>
    </location>
</feature>
<evidence type="ECO:0000256" key="4">
    <source>
        <dbReference type="ARBA" id="ARBA00022989"/>
    </source>
</evidence>
<dbReference type="PANTHER" id="PTHR32322">
    <property type="entry name" value="INNER MEMBRANE TRANSPORTER"/>
    <property type="match status" value="1"/>
</dbReference>
<feature type="transmembrane region" description="Helical" evidence="6">
    <location>
        <begin position="97"/>
        <end position="118"/>
    </location>
</feature>
<keyword evidence="3 6" id="KW-0812">Transmembrane</keyword>
<dbReference type="InterPro" id="IPR037185">
    <property type="entry name" value="EmrE-like"/>
</dbReference>
<feature type="transmembrane region" description="Helical" evidence="6">
    <location>
        <begin position="185"/>
        <end position="203"/>
    </location>
</feature>
<dbReference type="OrthoDB" id="7541381at2"/>
<dbReference type="RefSeq" id="WP_114208794.1">
    <property type="nucleotide sequence ID" value="NZ_CP030840.1"/>
</dbReference>
<evidence type="ECO:0000256" key="3">
    <source>
        <dbReference type="ARBA" id="ARBA00022692"/>
    </source>
</evidence>
<comment type="similarity">
    <text evidence="2">Belongs to the EamA transporter family.</text>
</comment>
<evidence type="ECO:0000256" key="5">
    <source>
        <dbReference type="ARBA" id="ARBA00023136"/>
    </source>
</evidence>
<feature type="domain" description="EamA" evidence="7">
    <location>
        <begin position="154"/>
        <end position="287"/>
    </location>
</feature>
<dbReference type="InterPro" id="IPR050638">
    <property type="entry name" value="AA-Vitamin_Transporters"/>
</dbReference>
<feature type="domain" description="EamA" evidence="7">
    <location>
        <begin position="5"/>
        <end position="140"/>
    </location>
</feature>
<dbReference type="Pfam" id="PF00892">
    <property type="entry name" value="EamA"/>
    <property type="match status" value="2"/>
</dbReference>
<feature type="transmembrane region" description="Helical" evidence="6">
    <location>
        <begin position="243"/>
        <end position="264"/>
    </location>
</feature>
<evidence type="ECO:0000313" key="8">
    <source>
        <dbReference type="EMBL" id="AXC13904.1"/>
    </source>
</evidence>
<evidence type="ECO:0000256" key="1">
    <source>
        <dbReference type="ARBA" id="ARBA00004141"/>
    </source>
</evidence>
<dbReference type="KEGG" id="abas:ACPOL_4632"/>
<feature type="transmembrane region" description="Helical" evidence="6">
    <location>
        <begin position="270"/>
        <end position="288"/>
    </location>
</feature>
<protein>
    <submittedName>
        <fullName evidence="8">Putative integral membrane protein</fullName>
    </submittedName>
</protein>
<keyword evidence="5 6" id="KW-0472">Membrane</keyword>
<dbReference type="SUPFAM" id="SSF103481">
    <property type="entry name" value="Multidrug resistance efflux transporter EmrE"/>
    <property type="match status" value="2"/>
</dbReference>